<protein>
    <submittedName>
        <fullName evidence="4">Dihydrodipicolinate synthase family protein</fullName>
        <ecNumber evidence="4">4.1.3.3</ecNumber>
        <ecNumber evidence="4">4.2.1.41</ecNumber>
        <ecNumber evidence="4">4.3.3.7</ecNumber>
    </submittedName>
</protein>
<dbReference type="EC" id="4.3.3.7" evidence="4"/>
<dbReference type="GO" id="GO:0008840">
    <property type="term" value="F:4-hydroxy-tetrahydrodipicolinate synthase activity"/>
    <property type="evidence" value="ECO:0007669"/>
    <property type="project" value="UniProtKB-EC"/>
</dbReference>
<dbReference type="Proteomes" id="UP001610063">
    <property type="component" value="Unassembled WGS sequence"/>
</dbReference>
<evidence type="ECO:0000256" key="1">
    <source>
        <dbReference type="ARBA" id="ARBA00007592"/>
    </source>
</evidence>
<dbReference type="RefSeq" id="WP_395416314.1">
    <property type="nucleotide sequence ID" value="NZ_JBIPKE010000012.1"/>
</dbReference>
<evidence type="ECO:0000256" key="2">
    <source>
        <dbReference type="ARBA" id="ARBA00023239"/>
    </source>
</evidence>
<dbReference type="EMBL" id="JBIPKE010000012">
    <property type="protein sequence ID" value="MFH6982635.1"/>
    <property type="molecule type" value="Genomic_DNA"/>
</dbReference>
<dbReference type="EC" id="4.2.1.41" evidence="4"/>
<sequence length="318" mass="36430">MNNNLIDLKNRIQGPVYSVMTPFLKNEEIDFLSLENSLQRIYDGGGRIFYVMGYNSRFSELSWEEIRLLNSFVTQKVKAIDPNNIMIVADPLHCSTKISIEFARHAQEIGADLISIINREKFYSEEQIYRHYKMIADAVDIGILVHEMPFLNGYGGPVVNWPISLLDRVVDIPNVIAVKEDAKDDSFSKQVIEKIKDRAAIIISGGGKRQWLQFAEVGCQSWLNGIGVFDPRLASKFWEYYQAGNKEAYMRIINEIEVPFFEKGVKKYGWHLTIKAAMEALGVIHRYERMPLMELGAEEAMDVKRLIESLPVDEVVSQ</sequence>
<accession>A0ABW7N5G3</accession>
<keyword evidence="5" id="KW-1185">Reference proteome</keyword>
<evidence type="ECO:0000313" key="5">
    <source>
        <dbReference type="Proteomes" id="UP001610063"/>
    </source>
</evidence>
<dbReference type="Gene3D" id="3.20.20.70">
    <property type="entry name" value="Aldolase class I"/>
    <property type="match status" value="1"/>
</dbReference>
<comment type="caution">
    <text evidence="4">The sequence shown here is derived from an EMBL/GenBank/DDBJ whole genome shotgun (WGS) entry which is preliminary data.</text>
</comment>
<organism evidence="4 5">
    <name type="scientific">Marinoscillum luteum</name>
    <dbReference type="NCBI Taxonomy" id="861051"/>
    <lineage>
        <taxon>Bacteria</taxon>
        <taxon>Pseudomonadati</taxon>
        <taxon>Bacteroidota</taxon>
        <taxon>Cytophagia</taxon>
        <taxon>Cytophagales</taxon>
        <taxon>Reichenbachiellaceae</taxon>
        <taxon>Marinoscillum</taxon>
    </lineage>
</organism>
<dbReference type="GO" id="GO:0047448">
    <property type="term" value="F:5-dehydro-4-deoxyglucarate dehydratase activity"/>
    <property type="evidence" value="ECO:0007669"/>
    <property type="project" value="UniProtKB-EC"/>
</dbReference>
<dbReference type="SUPFAM" id="SSF51569">
    <property type="entry name" value="Aldolase"/>
    <property type="match status" value="1"/>
</dbReference>
<dbReference type="PANTHER" id="PTHR12128">
    <property type="entry name" value="DIHYDRODIPICOLINATE SYNTHASE"/>
    <property type="match status" value="1"/>
</dbReference>
<gene>
    <name evidence="4" type="ORF">ACHKAR_04250</name>
</gene>
<dbReference type="SMART" id="SM01130">
    <property type="entry name" value="DHDPS"/>
    <property type="match status" value="1"/>
</dbReference>
<dbReference type="GO" id="GO:0008747">
    <property type="term" value="F:N-acetylneuraminate lyase activity"/>
    <property type="evidence" value="ECO:0007669"/>
    <property type="project" value="UniProtKB-EC"/>
</dbReference>
<dbReference type="Pfam" id="PF00701">
    <property type="entry name" value="DHDPS"/>
    <property type="match status" value="1"/>
</dbReference>
<dbReference type="InterPro" id="IPR013785">
    <property type="entry name" value="Aldolase_TIM"/>
</dbReference>
<dbReference type="PANTHER" id="PTHR12128:SF66">
    <property type="entry name" value="4-HYDROXY-2-OXOGLUTARATE ALDOLASE, MITOCHONDRIAL"/>
    <property type="match status" value="1"/>
</dbReference>
<keyword evidence="2 3" id="KW-0456">Lyase</keyword>
<proteinExistence type="inferred from homology"/>
<comment type="similarity">
    <text evidence="1 3">Belongs to the DapA family.</text>
</comment>
<evidence type="ECO:0000256" key="3">
    <source>
        <dbReference type="PIRNR" id="PIRNR001365"/>
    </source>
</evidence>
<dbReference type="InterPro" id="IPR002220">
    <property type="entry name" value="DapA-like"/>
</dbReference>
<reference evidence="4 5" key="1">
    <citation type="journal article" date="2013" name="Int. J. Syst. Evol. Microbiol.">
        <title>Marinoscillum luteum sp. nov., isolated from marine sediment.</title>
        <authorList>
            <person name="Cha I.T."/>
            <person name="Park S.J."/>
            <person name="Kim S.J."/>
            <person name="Kim J.G."/>
            <person name="Jung M.Y."/>
            <person name="Shin K.S."/>
            <person name="Kwon K.K."/>
            <person name="Yang S.H."/>
            <person name="Seo Y.S."/>
            <person name="Rhee S.K."/>
        </authorList>
    </citation>
    <scope>NUCLEOTIDE SEQUENCE [LARGE SCALE GENOMIC DNA]</scope>
    <source>
        <strain evidence="4 5">KCTC 23939</strain>
    </source>
</reference>
<dbReference type="PIRSF" id="PIRSF001365">
    <property type="entry name" value="DHDPS"/>
    <property type="match status" value="1"/>
</dbReference>
<dbReference type="EC" id="4.1.3.3" evidence="4"/>
<evidence type="ECO:0000313" key="4">
    <source>
        <dbReference type="EMBL" id="MFH6982635.1"/>
    </source>
</evidence>
<name>A0ABW7N5G3_9BACT</name>
<dbReference type="CDD" id="cd00408">
    <property type="entry name" value="DHDPS-like"/>
    <property type="match status" value="1"/>
</dbReference>